<dbReference type="SUPFAM" id="SSF54523">
    <property type="entry name" value="Pili subunits"/>
    <property type="match status" value="1"/>
</dbReference>
<evidence type="ECO:0000259" key="2">
    <source>
        <dbReference type="Pfam" id="PF08334"/>
    </source>
</evidence>
<comment type="caution">
    <text evidence="3">The sequence shown here is derived from an EMBL/GenBank/DDBJ whole genome shotgun (WGS) entry which is preliminary data.</text>
</comment>
<evidence type="ECO:0000256" key="1">
    <source>
        <dbReference type="SAM" id="Phobius"/>
    </source>
</evidence>
<dbReference type="AlphaFoldDB" id="A0A9X3UG40"/>
<accession>A0A9X3UG40</accession>
<dbReference type="RefSeq" id="WP_267989312.1">
    <property type="nucleotide sequence ID" value="NZ_JAPJZI010000001.1"/>
</dbReference>
<feature type="transmembrane region" description="Helical" evidence="1">
    <location>
        <begin position="47"/>
        <end position="71"/>
    </location>
</feature>
<dbReference type="InterPro" id="IPR045584">
    <property type="entry name" value="Pilin-like"/>
</dbReference>
<dbReference type="Gene3D" id="3.30.700.10">
    <property type="entry name" value="Glycoprotein, Type 4 Pilin"/>
    <property type="match status" value="1"/>
</dbReference>
<dbReference type="Proteomes" id="UP001151234">
    <property type="component" value="Unassembled WGS sequence"/>
</dbReference>
<keyword evidence="1" id="KW-0472">Membrane</keyword>
<dbReference type="InterPro" id="IPR013545">
    <property type="entry name" value="T2SS_protein-GspG_C"/>
</dbReference>
<proteinExistence type="predicted"/>
<dbReference type="EMBL" id="JAPJZI010000001">
    <property type="protein sequence ID" value="MDA5397866.1"/>
    <property type="molecule type" value="Genomic_DNA"/>
</dbReference>
<evidence type="ECO:0000313" key="4">
    <source>
        <dbReference type="Proteomes" id="UP001151234"/>
    </source>
</evidence>
<sequence>MSKGREKAGVLPYLIGGLSFIPLLGVVFGIIAIVWGVFTRHVAGRKVAIIGACGIAFTVVIYSALFYFGFVQRGGVYDKLRSEAARAQLTSLVSAIEFYKLENGAYPATLIELAASLPDNSMVFVYDPTDISTGDNRRRFYYRVLENGKYHLRSVGLDGKLFTEDDILPDIELKKDSRIGVQLQP</sequence>
<gene>
    <name evidence="3" type="ORF">OQ273_04695</name>
</gene>
<keyword evidence="1" id="KW-1133">Transmembrane helix</keyword>
<name>A0A9X3UG40_9HYPH</name>
<dbReference type="Pfam" id="PF08334">
    <property type="entry name" value="T2SSG"/>
    <property type="match status" value="1"/>
</dbReference>
<protein>
    <submittedName>
        <fullName evidence="3">Type II secretion system protein GspG</fullName>
    </submittedName>
</protein>
<keyword evidence="1" id="KW-0812">Transmembrane</keyword>
<evidence type="ECO:0000313" key="3">
    <source>
        <dbReference type="EMBL" id="MDA5397866.1"/>
    </source>
</evidence>
<keyword evidence="4" id="KW-1185">Reference proteome</keyword>
<reference evidence="3" key="1">
    <citation type="submission" date="2022-11" db="EMBL/GenBank/DDBJ databases">
        <title>Draft genome sequence of Hoeflea poritis E7-10 and Hoeflea prorocentri PM5-8, separated from scleractinian coral Porites lutea and marine dinoflagellate.</title>
        <authorList>
            <person name="Zhang G."/>
            <person name="Wei Q."/>
            <person name="Cai L."/>
        </authorList>
    </citation>
    <scope>NUCLEOTIDE SEQUENCE</scope>
    <source>
        <strain evidence="3">PM5-8</strain>
    </source>
</reference>
<feature type="domain" description="Type II secretion system protein GspG C-terminal" evidence="2">
    <location>
        <begin position="78"/>
        <end position="165"/>
    </location>
</feature>
<feature type="transmembrane region" description="Helical" evidence="1">
    <location>
        <begin position="12"/>
        <end position="35"/>
    </location>
</feature>
<organism evidence="3 4">
    <name type="scientific">Hoeflea prorocentri</name>
    <dbReference type="NCBI Taxonomy" id="1922333"/>
    <lineage>
        <taxon>Bacteria</taxon>
        <taxon>Pseudomonadati</taxon>
        <taxon>Pseudomonadota</taxon>
        <taxon>Alphaproteobacteria</taxon>
        <taxon>Hyphomicrobiales</taxon>
        <taxon>Rhizobiaceae</taxon>
        <taxon>Hoeflea</taxon>
    </lineage>
</organism>